<keyword evidence="5" id="KW-1185">Reference proteome</keyword>
<evidence type="ECO:0000259" key="3">
    <source>
        <dbReference type="Pfam" id="PF16201"/>
    </source>
</evidence>
<dbReference type="OrthoDB" id="72892at2759"/>
<feature type="domain" description="URB1 C-terminal" evidence="3">
    <location>
        <begin position="2268"/>
        <end position="2425"/>
    </location>
</feature>
<accession>A0A2T9YGZ2</accession>
<dbReference type="STRING" id="61424.A0A2T9YGZ2"/>
<evidence type="ECO:0008006" key="6">
    <source>
        <dbReference type="Google" id="ProtNLM"/>
    </source>
</evidence>
<dbReference type="GO" id="GO:0000463">
    <property type="term" value="P:maturation of LSU-rRNA from tricistronic rRNA transcript (SSU-rRNA, 5.8S rRNA, LSU-rRNA)"/>
    <property type="evidence" value="ECO:0007669"/>
    <property type="project" value="TreeGrafter"/>
</dbReference>
<dbReference type="GO" id="GO:0000466">
    <property type="term" value="P:maturation of 5.8S rRNA from tricistronic rRNA transcript (SSU-rRNA, 5.8S rRNA, LSU-rRNA)"/>
    <property type="evidence" value="ECO:0007669"/>
    <property type="project" value="TreeGrafter"/>
</dbReference>
<dbReference type="InterPro" id="IPR021714">
    <property type="entry name" value="URB1_N"/>
</dbReference>
<dbReference type="Pfam" id="PF16201">
    <property type="entry name" value="NopRA1"/>
    <property type="match status" value="1"/>
</dbReference>
<feature type="compositionally biased region" description="Basic and acidic residues" evidence="1">
    <location>
        <begin position="1"/>
        <end position="11"/>
    </location>
</feature>
<organism evidence="4 5">
    <name type="scientific">Furculomyces boomerangus</name>
    <dbReference type="NCBI Taxonomy" id="61424"/>
    <lineage>
        <taxon>Eukaryota</taxon>
        <taxon>Fungi</taxon>
        <taxon>Fungi incertae sedis</taxon>
        <taxon>Zoopagomycota</taxon>
        <taxon>Kickxellomycotina</taxon>
        <taxon>Harpellomycetes</taxon>
        <taxon>Harpellales</taxon>
        <taxon>Harpellaceae</taxon>
        <taxon>Furculomyces</taxon>
    </lineage>
</organism>
<dbReference type="PANTHER" id="PTHR13500">
    <property type="entry name" value="NUCLEOLAR PRERIBOSOMAL-ASSOCIATED PROTEIN 1"/>
    <property type="match status" value="1"/>
</dbReference>
<dbReference type="EMBL" id="MBFT01000407">
    <property type="protein sequence ID" value="PVU91593.1"/>
    <property type="molecule type" value="Genomic_DNA"/>
</dbReference>
<reference evidence="4 5" key="1">
    <citation type="journal article" date="2018" name="MBio">
        <title>Comparative Genomics Reveals the Core Gene Toolbox for the Fungus-Insect Symbiosis.</title>
        <authorList>
            <person name="Wang Y."/>
            <person name="Stata M."/>
            <person name="Wang W."/>
            <person name="Stajich J.E."/>
            <person name="White M.M."/>
            <person name="Moncalvo J.M."/>
        </authorList>
    </citation>
    <scope>NUCLEOTIDE SEQUENCE [LARGE SCALE GENOMIC DNA]</scope>
    <source>
        <strain evidence="4 5">AUS-77-4</strain>
    </source>
</reference>
<name>A0A2T9YGZ2_9FUNG</name>
<dbReference type="InterPro" id="IPR039844">
    <property type="entry name" value="URB1"/>
</dbReference>
<feature type="region of interest" description="Disordered" evidence="1">
    <location>
        <begin position="1"/>
        <end position="34"/>
    </location>
</feature>
<proteinExistence type="predicted"/>
<evidence type="ECO:0000259" key="2">
    <source>
        <dbReference type="Pfam" id="PF11707"/>
    </source>
</evidence>
<dbReference type="PANTHER" id="PTHR13500:SF0">
    <property type="entry name" value="NUCLEOLAR PRE-RIBOSOMAL-ASSOCIATED PROTEIN 1"/>
    <property type="match status" value="1"/>
</dbReference>
<dbReference type="Proteomes" id="UP000245699">
    <property type="component" value="Unassembled WGS sequence"/>
</dbReference>
<dbReference type="GO" id="GO:0005730">
    <property type="term" value="C:nucleolus"/>
    <property type="evidence" value="ECO:0007669"/>
    <property type="project" value="TreeGrafter"/>
</dbReference>
<evidence type="ECO:0000313" key="5">
    <source>
        <dbReference type="Proteomes" id="UP000245699"/>
    </source>
</evidence>
<protein>
    <recommendedName>
        <fullName evidence="6">Nucleolar pre-ribosomal-associated protein 1 N-terminal domain-containing protein</fullName>
    </recommendedName>
</protein>
<feature type="domain" description="URB1 N-terminal" evidence="2">
    <location>
        <begin position="81"/>
        <end position="461"/>
    </location>
</feature>
<evidence type="ECO:0000313" key="4">
    <source>
        <dbReference type="EMBL" id="PVU91593.1"/>
    </source>
</evidence>
<gene>
    <name evidence="4" type="ORF">BB559_004062</name>
</gene>
<comment type="caution">
    <text evidence="4">The sequence shown here is derived from an EMBL/GenBank/DDBJ whole genome shotgun (WGS) entry which is preliminary data.</text>
</comment>
<dbReference type="InterPro" id="IPR032436">
    <property type="entry name" value="URB1_C"/>
</dbReference>
<evidence type="ECO:0000256" key="1">
    <source>
        <dbReference type="SAM" id="MobiDB-lite"/>
    </source>
</evidence>
<sequence length="2760" mass="313901">MKIQKRDRDISSDLIDSSNKQSRKNSNLEKEETPKKLISLGKSNNNNQNTRKTVFEKDDDIVKAFSTSNLELILTNTDNLSQFLKSIISSLSSNGKDEYYENKMRIVHEWDQNTNHFDVIFTLWKSYQDGIDSKLNKKLIDVFLAILELFDTDLSRSSGIFILRRLVENCLDFIFKGYQVPNSLDPPTEKISKNPKIKEKNIKKGPFRFLWIQLVILLTRSSSVAIKEKLIDKGGIISGLLNNIIEDSYEDISYITRNIYELILLQPRIKRAHKTSFTFNVLVDQLVKLLLLDQKIELSKLNNYYLENTNESIFQNSSSEFSASSGEYDTIADFTLRFLQVILCKKGFLFSGFEFYNDPGKHSKSNFVKDSSVHDSSDINIHESAISENQDKALVQIHSSKDISINSNQLFRILTTKIKHTDSRRHTQLCVKILESYPSFIPSYWRKAKLYTEPKLSVQFLSAIAYSTKVMGLVNSVSEINSLFYGHQIIGSDLLKESLEVLGLPPQANDVIEYILPGSFNRLTLSKGLQFTSSGLVQYTTLNIIRFAMKKLNLFHELINDKLHTLQSCKKEYNTKQQIENLDNYILQWIQFRSKILQIMKRRLPEWSVVISVYRTYEGTSTNNDIKKDSEKENSNVLPISNTKNDFILEALLSVIAEYFKNYPEWILESRFDVGKLLKFKPKVIITSDNSSSASLPEKSTYQQGLHQLQLLHILKCVYSSPEGTISWNSSLKLTNDLNQNGYQIETNIGVVGFHYLTGKSETKILAKKILCKVLGNMGLGQKYHSQKLDSSISSDESLCDNIWIDALDLISNTNGVFKSSNKRAAQIVNFFEKFYSDSLKSLYRYIDLTSLWTTKNPENSGNSLDDHETSDALLTLFLDQWVSSFFNADVGCNLGSVSFLTDNLPNKTEKLDNSNSFSNSEATLESFLSFSSKNSANFLPLFWLREILSTMLISTQPRTQNVAKSFLANALYTVLSARLFKENDEKVTPIKSNNNGIAKKNFTDPEVWPKSYTEVACAFYNLMHPLMIEHNIKSKASANSTKLLNFLTKNKVKKENQIDFKDLAKTLYNHFFLKSNNRVDLPSQIESVSEDINFDFLNVDTTILEKLDQVYAFVISSGPEGPIKLMDILLEIYNHDSNQKNEYMSFLITTLYFGYLRIQYSCDKVISALFNKKAPVSLRMLKIFSETILSKLTFSSKTKKSNLSNIEHWMLSYAFSKPQLTVLWDKRSILRLYLNQMHSVVYYENQSGHETLTNISIAYDLLYISSVASCKYIEYGAESRFEKSEYTQLNINSLHLAGLEWIYKDILDFLSLEYPIDTIHEYLNYCISILCVRFSRYLGVNYYKNKTGSWEKLAIYASKAFDALRNNDTKLAKTSDVFVLLQLLSNLIDPICYKTIAKGLYNIFSLRNSELQDCDGTNNLILALLQKTISKTANEILSSETELRTDVVKAIVLMWESILSRFSIIEQGFDNFEKMSSINSGIFSEKKFKILINIITKITAAFYTSDIDYKLFCSVYDNNNSNQSPFNIFNCENQNIKTLKLNSNTVAFTKNLNSTEGLTFGNVLHESLQETNYKNKGSKVDLYYTKLIDIAPTIFRLAVSCKEDTQLYSEFILLLELLARSSKKVREYLCKLLPLLEYDTLDNTISKEKTKSIQKSVIISSFCVLSSICSISEDGRVEISINTRMDNLQQEKDFSNLHKQKIALHQQGGLELELAFLNNCGRYLVDSENSIKNTVFGDSESLGKYHSDQKFEIMNYDSKLGLFVVEFWVQKFANEIQLQNLVGHMENLVKQLKVQLSADKSPNYYLDLAAHTHKIVKIISSVIYGFIRIGNNNSGLIEGLPKTTMIILELIYQISGFIIEERNRDQDINQDNKPQSIHGHNEDSFVQKNSSNFHLGDIDSTGYISEFNNILESLLGVLGRSIEFADLNREKVSFLAFFSPEKLEQFVFYFKNIISLVSCDSREEKPSSSHTDSDLLLKLASYTTFIYSKTLLTIVSETEDQNKLMAICPDIDRVDLILQLKNLLVEMLKNPYFLDHVYQNSRDYIVSFLSSTWALIKTLSVSGETSYILPADLIRVLFASCEGTSSITDITLIGLLNTYEHYTEISVKPASLFFGKISSIQMAKEQLSNIHYGYDSIFGMKNSKILKDSTPDEVNKCLRNLKPKKLLKTVYFFHYLQNSYESRCNKQTANPRFKLDQIGKLLDSCKLLIRIPRSSENSSSLNSYTAILNQPGLSSCYNPEFILNLFVALLSADSDLDIRYFIRINGLALAFAATSSSDVNIRSVGYLIIAKTLILLRKSPKFNEKYQLLCLLGMVKNSVEYENMRIPYVITLFLSGIISFIFNPGHPIYPVASQLMLQSPQFNLKSLPSFFGVVFSGSSLPVSFRNFMLHMASYGSSCYYADRLVFQKTFVFEQLFSFALTPLTGNSSFSTYNPLLTLFGLTSRQNSVALHHALFSRDGLLFPWIRQSLLASLSPISSLDSIQQSKSPLLISNLNNVLSISRLILRIVANCPTSIVDKDQVSIPIEKHSSEQKLIANRGFYYCWVVNKQSDGGGGTIGTTFVLSSALYTLNSIAIFVENVNGSILGNRIDIFVQILAIVHTVLSTALLVTKAEILGSSKSQKRSSSFTQSQMFDIVYKSNFILTLLESLISVPQTNISQISGSDLTEEIVQSCSIETLNSTVDFVPKELKRLYQDTSNSGIFASYIYFYSASSIVHLDLLLLSVDSEKTVSKSIKKCFVETVSRVYKISPKSLERFVIN</sequence>
<dbReference type="Pfam" id="PF11707">
    <property type="entry name" value="Npa1"/>
    <property type="match status" value="1"/>
</dbReference>